<keyword evidence="2" id="KW-1133">Transmembrane helix</keyword>
<sequence>MNLLNIFKRDPKAPTSAEAQPQAPPLICICPNCHQEDTRPRNLARKIGGVLGAVAGAACGVYGIVGSDRIGMSDVRFPHEWEDFRADPISIAAATLRALAGATAGAIAGIRLGEILDAHLLENQTCKHCGHPFDAGMDYVQRPTPFEAASRQAAGFAGPRGPGFFHGRFGEPPTDVDLDEEEEEGGVPGDSPSRLPPFGFGLGPHDLALDFNGGPRSDPDRPSDPDSRPNAG</sequence>
<reference evidence="4" key="1">
    <citation type="journal article" date="2019" name="Int. J. Syst. Evol. Microbiol.">
        <title>The Global Catalogue of Microorganisms (GCM) 10K type strain sequencing project: providing services to taxonomists for standard genome sequencing and annotation.</title>
        <authorList>
            <consortium name="The Broad Institute Genomics Platform"/>
            <consortium name="The Broad Institute Genome Sequencing Center for Infectious Disease"/>
            <person name="Wu L."/>
            <person name="Ma J."/>
        </authorList>
    </citation>
    <scope>NUCLEOTIDE SEQUENCE [LARGE SCALE GENOMIC DNA]</scope>
    <source>
        <strain evidence="4">CCUG 39402</strain>
    </source>
</reference>
<dbReference type="EMBL" id="JBHSRS010000079">
    <property type="protein sequence ID" value="MFC6282564.1"/>
    <property type="molecule type" value="Genomic_DNA"/>
</dbReference>
<feature type="region of interest" description="Disordered" evidence="1">
    <location>
        <begin position="151"/>
        <end position="232"/>
    </location>
</feature>
<comment type="caution">
    <text evidence="3">The sequence shown here is derived from an EMBL/GenBank/DDBJ whole genome shotgun (WGS) entry which is preliminary data.</text>
</comment>
<evidence type="ECO:0000313" key="4">
    <source>
        <dbReference type="Proteomes" id="UP001596270"/>
    </source>
</evidence>
<feature type="compositionally biased region" description="Basic and acidic residues" evidence="1">
    <location>
        <begin position="217"/>
        <end position="232"/>
    </location>
</feature>
<keyword evidence="4" id="KW-1185">Reference proteome</keyword>
<dbReference type="RefSeq" id="WP_371439382.1">
    <property type="nucleotide sequence ID" value="NZ_JBHSRS010000079.1"/>
</dbReference>
<feature type="compositionally biased region" description="Acidic residues" evidence="1">
    <location>
        <begin position="174"/>
        <end position="185"/>
    </location>
</feature>
<evidence type="ECO:0000256" key="1">
    <source>
        <dbReference type="SAM" id="MobiDB-lite"/>
    </source>
</evidence>
<organism evidence="3 4">
    <name type="scientific">Polaromonas aquatica</name>
    <dbReference type="NCBI Taxonomy" id="332657"/>
    <lineage>
        <taxon>Bacteria</taxon>
        <taxon>Pseudomonadati</taxon>
        <taxon>Pseudomonadota</taxon>
        <taxon>Betaproteobacteria</taxon>
        <taxon>Burkholderiales</taxon>
        <taxon>Comamonadaceae</taxon>
        <taxon>Polaromonas</taxon>
    </lineage>
</organism>
<proteinExistence type="predicted"/>
<accession>A0ABW1TY60</accession>
<protein>
    <submittedName>
        <fullName evidence="3">Uncharacterized protein</fullName>
    </submittedName>
</protein>
<name>A0ABW1TY60_9BURK</name>
<keyword evidence="2" id="KW-0812">Transmembrane</keyword>
<evidence type="ECO:0000256" key="2">
    <source>
        <dbReference type="SAM" id="Phobius"/>
    </source>
</evidence>
<dbReference type="Proteomes" id="UP001596270">
    <property type="component" value="Unassembled WGS sequence"/>
</dbReference>
<feature type="compositionally biased region" description="Low complexity" evidence="1">
    <location>
        <begin position="151"/>
        <end position="173"/>
    </location>
</feature>
<evidence type="ECO:0000313" key="3">
    <source>
        <dbReference type="EMBL" id="MFC6282564.1"/>
    </source>
</evidence>
<feature type="transmembrane region" description="Helical" evidence="2">
    <location>
        <begin position="47"/>
        <end position="65"/>
    </location>
</feature>
<gene>
    <name evidence="3" type="ORF">ACFQND_15165</name>
</gene>
<keyword evidence="2" id="KW-0472">Membrane</keyword>